<comment type="caution">
    <text evidence="8">The sequence shown here is derived from an EMBL/GenBank/DDBJ whole genome shotgun (WGS) entry which is preliminary data.</text>
</comment>
<dbReference type="RefSeq" id="WP_204683274.1">
    <property type="nucleotide sequence ID" value="NZ_BSNR01000004.1"/>
</dbReference>
<keyword evidence="2 4" id="KW-0807">Transducer</keyword>
<reference evidence="8" key="1">
    <citation type="submission" date="2020-10" db="EMBL/GenBank/DDBJ databases">
        <title>Phylogeny of dyella-like bacteria.</title>
        <authorList>
            <person name="Fu J."/>
        </authorList>
    </citation>
    <scope>NUCLEOTIDE SEQUENCE</scope>
    <source>
        <strain evidence="8">DHOC52</strain>
    </source>
</reference>
<dbReference type="Pfam" id="PF00015">
    <property type="entry name" value="MCPsignal"/>
    <property type="match status" value="1"/>
</dbReference>
<evidence type="ECO:0000259" key="7">
    <source>
        <dbReference type="PROSITE" id="PS50885"/>
    </source>
</evidence>
<evidence type="ECO:0000259" key="6">
    <source>
        <dbReference type="PROSITE" id="PS50111"/>
    </source>
</evidence>
<dbReference type="SMART" id="SM00304">
    <property type="entry name" value="HAMP"/>
    <property type="match status" value="1"/>
</dbReference>
<dbReference type="PANTHER" id="PTHR43531:SF14">
    <property type="entry name" value="METHYL-ACCEPTING CHEMOTAXIS PROTEIN I-RELATED"/>
    <property type="match status" value="1"/>
</dbReference>
<dbReference type="InterPro" id="IPR004089">
    <property type="entry name" value="MCPsignal_dom"/>
</dbReference>
<dbReference type="Gene3D" id="1.10.287.950">
    <property type="entry name" value="Methyl-accepting chemotaxis protein"/>
    <property type="match status" value="1"/>
</dbReference>
<dbReference type="PRINTS" id="PR00260">
    <property type="entry name" value="CHEMTRNSDUCR"/>
</dbReference>
<keyword evidence="5" id="KW-0812">Transmembrane</keyword>
<evidence type="ECO:0000313" key="8">
    <source>
        <dbReference type="EMBL" id="MBM7126751.1"/>
    </source>
</evidence>
<accession>A0ABS2K6E9</accession>
<evidence type="ECO:0000256" key="3">
    <source>
        <dbReference type="ARBA" id="ARBA00029447"/>
    </source>
</evidence>
<name>A0ABS2K6E9_9GAMM</name>
<dbReference type="PROSITE" id="PS50885">
    <property type="entry name" value="HAMP"/>
    <property type="match status" value="1"/>
</dbReference>
<protein>
    <submittedName>
        <fullName evidence="8">HAMP domain-containing protein</fullName>
    </submittedName>
</protein>
<keyword evidence="9" id="KW-1185">Reference proteome</keyword>
<organism evidence="8 9">
    <name type="scientific">Dyella flava</name>
    <dbReference type="NCBI Taxonomy" id="1920170"/>
    <lineage>
        <taxon>Bacteria</taxon>
        <taxon>Pseudomonadati</taxon>
        <taxon>Pseudomonadota</taxon>
        <taxon>Gammaproteobacteria</taxon>
        <taxon>Lysobacterales</taxon>
        <taxon>Rhodanobacteraceae</taxon>
        <taxon>Dyella</taxon>
    </lineage>
</organism>
<dbReference type="SUPFAM" id="SSF58104">
    <property type="entry name" value="Methyl-accepting chemotaxis protein (MCP) signaling domain"/>
    <property type="match status" value="1"/>
</dbReference>
<feature type="domain" description="Methyl-accepting transducer" evidence="6">
    <location>
        <begin position="174"/>
        <end position="396"/>
    </location>
</feature>
<keyword evidence="5" id="KW-1133">Transmembrane helix</keyword>
<feature type="transmembrane region" description="Helical" evidence="5">
    <location>
        <begin position="96"/>
        <end position="116"/>
    </location>
</feature>
<dbReference type="Pfam" id="PF00672">
    <property type="entry name" value="HAMP"/>
    <property type="match status" value="1"/>
</dbReference>
<evidence type="ECO:0000256" key="1">
    <source>
        <dbReference type="ARBA" id="ARBA00022481"/>
    </source>
</evidence>
<dbReference type="EMBL" id="JADIKE010000037">
    <property type="protein sequence ID" value="MBM7126751.1"/>
    <property type="molecule type" value="Genomic_DNA"/>
</dbReference>
<keyword evidence="1" id="KW-0488">Methylation</keyword>
<evidence type="ECO:0000256" key="2">
    <source>
        <dbReference type="ARBA" id="ARBA00023224"/>
    </source>
</evidence>
<dbReference type="CDD" id="cd11386">
    <property type="entry name" value="MCP_signal"/>
    <property type="match status" value="1"/>
</dbReference>
<feature type="domain" description="HAMP" evidence="7">
    <location>
        <begin position="117"/>
        <end position="169"/>
    </location>
</feature>
<feature type="transmembrane region" description="Helical" evidence="5">
    <location>
        <begin position="12"/>
        <end position="32"/>
    </location>
</feature>
<evidence type="ECO:0000313" key="9">
    <source>
        <dbReference type="Proteomes" id="UP001430149"/>
    </source>
</evidence>
<evidence type="ECO:0000256" key="5">
    <source>
        <dbReference type="SAM" id="Phobius"/>
    </source>
</evidence>
<dbReference type="PANTHER" id="PTHR43531">
    <property type="entry name" value="PROTEIN ICFG"/>
    <property type="match status" value="1"/>
</dbReference>
<sequence>MIRYTIKLRMGMRLSLLLLFLMAIGIVGIYGIDRANAGVEQQYREDVLALGKSGRQIDTPDPARRADAEQAFEQELARAQSRYAQISAQGQLLRTVALGVVLFGLLLTVISDGVFVRSITVRIRDALELARTIANGRLDNHIPTLYSDEIGELRTAFREMDEHLSSVIRRVRGSADTVNGTSQALASGNGELVTLMRDQASSLGQAANSMEAMTQLVRRTADNTSEADRLAVEARTQAERGGAAIARMTQAMDEIGQSSQRIADITGEIDGIAFQTNLLALNAAVEAARAGEQGRGFAVVAGEVRELAQRSATAAREIKRLIGESQVVVDEGAQWARRSCTDVEDIVRSVRKLSDIVGEIAAASESQASDLAQVSTTVTRMDAGMQKHHEQVQGVNRASQALLEQAGMLTTEVEFFSFADRARVAAG</sequence>
<dbReference type="InterPro" id="IPR051310">
    <property type="entry name" value="MCP_chemotaxis"/>
</dbReference>
<dbReference type="InterPro" id="IPR003660">
    <property type="entry name" value="HAMP_dom"/>
</dbReference>
<evidence type="ECO:0000256" key="4">
    <source>
        <dbReference type="PROSITE-ProRule" id="PRU00284"/>
    </source>
</evidence>
<dbReference type="SMART" id="SM00283">
    <property type="entry name" value="MA"/>
    <property type="match status" value="1"/>
</dbReference>
<comment type="similarity">
    <text evidence="3">Belongs to the methyl-accepting chemotaxis (MCP) protein family.</text>
</comment>
<proteinExistence type="inferred from homology"/>
<keyword evidence="5" id="KW-0472">Membrane</keyword>
<dbReference type="InterPro" id="IPR004090">
    <property type="entry name" value="Chemotax_Me-accpt_rcpt"/>
</dbReference>
<gene>
    <name evidence="8" type="ORF">ISP19_15335</name>
</gene>
<dbReference type="CDD" id="cd06225">
    <property type="entry name" value="HAMP"/>
    <property type="match status" value="1"/>
</dbReference>
<dbReference type="Proteomes" id="UP001430149">
    <property type="component" value="Unassembled WGS sequence"/>
</dbReference>
<dbReference type="PROSITE" id="PS50111">
    <property type="entry name" value="CHEMOTAXIS_TRANSDUC_2"/>
    <property type="match status" value="1"/>
</dbReference>